<gene>
    <name evidence="2" type="ORF">MGAL_10B083515</name>
</gene>
<accession>A0A8B6C2N0</accession>
<dbReference type="OrthoDB" id="10297331at2759"/>
<proteinExistence type="predicted"/>
<evidence type="ECO:0000313" key="2">
    <source>
        <dbReference type="EMBL" id="VDH99318.1"/>
    </source>
</evidence>
<evidence type="ECO:0000313" key="3">
    <source>
        <dbReference type="Proteomes" id="UP000596742"/>
    </source>
</evidence>
<reference evidence="2" key="1">
    <citation type="submission" date="2018-11" db="EMBL/GenBank/DDBJ databases">
        <authorList>
            <person name="Alioto T."/>
            <person name="Alioto T."/>
        </authorList>
    </citation>
    <scope>NUCLEOTIDE SEQUENCE</scope>
</reference>
<dbReference type="EMBL" id="UYJE01001133">
    <property type="protein sequence ID" value="VDH99318.1"/>
    <property type="molecule type" value="Genomic_DNA"/>
</dbReference>
<keyword evidence="1" id="KW-0732">Signal</keyword>
<sequence>MSGNYNNHKGLILAFLMLGLLCVTEGGKYSRNPFKYVMFCPDGEVHDKLLSNPIRYTCKPGPGRNVKCQTIFYNLKGYIECPGKGFMSGFEYTIGYGENIRCCQDKDITYSTEDCTVQLNNDLINGRSYRISKGKVMVGSKTLDGGKTWYNTECSFRPKRKY</sequence>
<keyword evidence="3" id="KW-1185">Reference proteome</keyword>
<feature type="signal peptide" evidence="1">
    <location>
        <begin position="1"/>
        <end position="26"/>
    </location>
</feature>
<evidence type="ECO:0008006" key="4">
    <source>
        <dbReference type="Google" id="ProtNLM"/>
    </source>
</evidence>
<evidence type="ECO:0000256" key="1">
    <source>
        <dbReference type="SAM" id="SignalP"/>
    </source>
</evidence>
<name>A0A8B6C2N0_MYTGA</name>
<protein>
    <recommendedName>
        <fullName evidence="4">Sushi domain-containing protein</fullName>
    </recommendedName>
</protein>
<dbReference type="Proteomes" id="UP000596742">
    <property type="component" value="Unassembled WGS sequence"/>
</dbReference>
<comment type="caution">
    <text evidence="2">The sequence shown here is derived from an EMBL/GenBank/DDBJ whole genome shotgun (WGS) entry which is preliminary data.</text>
</comment>
<feature type="chain" id="PRO_5032850768" description="Sushi domain-containing protein" evidence="1">
    <location>
        <begin position="27"/>
        <end position="162"/>
    </location>
</feature>
<dbReference type="AlphaFoldDB" id="A0A8B6C2N0"/>
<organism evidence="2 3">
    <name type="scientific">Mytilus galloprovincialis</name>
    <name type="common">Mediterranean mussel</name>
    <dbReference type="NCBI Taxonomy" id="29158"/>
    <lineage>
        <taxon>Eukaryota</taxon>
        <taxon>Metazoa</taxon>
        <taxon>Spiralia</taxon>
        <taxon>Lophotrochozoa</taxon>
        <taxon>Mollusca</taxon>
        <taxon>Bivalvia</taxon>
        <taxon>Autobranchia</taxon>
        <taxon>Pteriomorphia</taxon>
        <taxon>Mytilida</taxon>
        <taxon>Mytiloidea</taxon>
        <taxon>Mytilidae</taxon>
        <taxon>Mytilinae</taxon>
        <taxon>Mytilus</taxon>
    </lineage>
</organism>